<dbReference type="Pfam" id="PF02886">
    <property type="entry name" value="LBP_BPI_CETP_C"/>
    <property type="match status" value="1"/>
</dbReference>
<dbReference type="InterPro" id="IPR017942">
    <property type="entry name" value="Lipid-bd_serum_glycop_N"/>
</dbReference>
<evidence type="ECO:0000256" key="1">
    <source>
        <dbReference type="ARBA" id="ARBA00004613"/>
    </source>
</evidence>
<dbReference type="SMART" id="SM00329">
    <property type="entry name" value="BPI2"/>
    <property type="match status" value="1"/>
</dbReference>
<dbReference type="FunFam" id="3.15.10.10:FF:000001">
    <property type="entry name" value="phospholipid transfer protein-like"/>
    <property type="match status" value="1"/>
</dbReference>
<dbReference type="InterPro" id="IPR032942">
    <property type="entry name" value="BPI/LBP/Plunc"/>
</dbReference>
<dbReference type="SMART" id="SM00328">
    <property type="entry name" value="BPI1"/>
    <property type="match status" value="1"/>
</dbReference>
<dbReference type="Pfam" id="PF01273">
    <property type="entry name" value="LBP_BPI_CETP"/>
    <property type="match status" value="1"/>
</dbReference>
<dbReference type="GO" id="GO:0045087">
    <property type="term" value="P:innate immune response"/>
    <property type="evidence" value="ECO:0007669"/>
    <property type="project" value="UniProtKB-UniRule"/>
</dbReference>
<comment type="function">
    <text evidence="14">The cytotoxic action of BPI is limited to many species of Gram-negative bacteria; this specificity may be explained by a strong affinity of the very basic N-terminal half for the negatively charged lipopolysaccharides that are unique to the Gram-negative bacterial outer envelope.</text>
</comment>
<evidence type="ECO:0000256" key="2">
    <source>
        <dbReference type="ARBA" id="ARBA00007292"/>
    </source>
</evidence>
<dbReference type="GO" id="GO:0050829">
    <property type="term" value="P:defense response to Gram-negative bacterium"/>
    <property type="evidence" value="ECO:0007669"/>
    <property type="project" value="UniProtKB-UniRule"/>
</dbReference>
<keyword evidence="10 13" id="KW-1015">Disulfide bond</keyword>
<keyword evidence="19" id="KW-1185">Reference proteome</keyword>
<reference evidence="18" key="3">
    <citation type="submission" date="2025-09" db="UniProtKB">
        <authorList>
            <consortium name="Ensembl"/>
        </authorList>
    </citation>
    <scope>IDENTIFICATION</scope>
</reference>
<organism evidence="18 19">
    <name type="scientific">Sparus aurata</name>
    <name type="common">Gilthead sea bream</name>
    <dbReference type="NCBI Taxonomy" id="8175"/>
    <lineage>
        <taxon>Eukaryota</taxon>
        <taxon>Metazoa</taxon>
        <taxon>Chordata</taxon>
        <taxon>Craniata</taxon>
        <taxon>Vertebrata</taxon>
        <taxon>Euteleostomi</taxon>
        <taxon>Actinopterygii</taxon>
        <taxon>Neopterygii</taxon>
        <taxon>Teleostei</taxon>
        <taxon>Neoteleostei</taxon>
        <taxon>Acanthomorphata</taxon>
        <taxon>Eupercaria</taxon>
        <taxon>Spariformes</taxon>
        <taxon>Sparidae</taxon>
        <taxon>Sparus</taxon>
    </lineage>
</organism>
<evidence type="ECO:0000259" key="17">
    <source>
        <dbReference type="SMART" id="SM00329"/>
    </source>
</evidence>
<sequence length="471" mass="51086">MSLYCWLALVALVPMTLSTEPGVKVRITAKGLEYGRQVGMAALQEKLKAIRIPDFSGKQRVSRIGKVRYSLTNLIIKSVGLPTSSVNLVAGTGVKMSITGAFISVRGNWRVKYLFIGSFDLDVRDLSISATIAIGRDATGHPMVSGANCAANVGSARVKFHGGASWLYNLFSKYINRALRKAMEKQICPLVTKAISDMNPRLQTLNVLAKVDKHAEIEYSMVSPPTISTSAIDLNLKGEFYNIGNHKEPPFSPKAISLPPQVNKMVYISLSAFTANSAGFVYNRAGILSEDITDDMFSSRRSTAFIGKQSEVSCCVFQIARRFPGLMMKLVVKTAKDPIASFEPNSMTVNATGTVTAYAIQPNGALTSLFVLNLETSVSARVFLTGMRLGGAVTLNKFDLTLGASSVGQFRVKSLDSIFEMVLNLVVIPVLNVQLAKGYPLPALKNMNLLNTQLQILKDNILIGTDVHFTG</sequence>
<evidence type="ECO:0000256" key="12">
    <source>
        <dbReference type="ARBA" id="ARBA00025943"/>
    </source>
</evidence>
<keyword evidence="8 14" id="KW-0391">Immunity</keyword>
<accession>A0A671Z3V0</accession>
<feature type="disulfide bond" evidence="13">
    <location>
        <begin position="149"/>
        <end position="188"/>
    </location>
</feature>
<evidence type="ECO:0000259" key="16">
    <source>
        <dbReference type="SMART" id="SM00328"/>
    </source>
</evidence>
<dbReference type="Ensembl" id="ENSSAUT00010072858.1">
    <property type="protein sequence ID" value="ENSSAUP00010069622.1"/>
    <property type="gene ID" value="ENSSAUG00010027547.1"/>
</dbReference>
<dbReference type="GeneTree" id="ENSGT01150000286994"/>
<evidence type="ECO:0000313" key="18">
    <source>
        <dbReference type="Ensembl" id="ENSSAUP00010069622.1"/>
    </source>
</evidence>
<dbReference type="GO" id="GO:0008289">
    <property type="term" value="F:lipid binding"/>
    <property type="evidence" value="ECO:0007669"/>
    <property type="project" value="InterPro"/>
</dbReference>
<name>A0A671Z3V0_SPAAU</name>
<dbReference type="InterPro" id="IPR017954">
    <property type="entry name" value="Lipid-bd_serum_glycop_CS"/>
</dbReference>
<comment type="domain">
    <text evidence="14">The N-terminal region may be exposed to the interior of the granule, whereas the C-terminal portion may be embedded in the membrane. During phagocytosis and degranulation, proteases may be released and activated and cleave BPI at the junction of the N- and C-terminal portions of the molecule, providing controlled release of the N-terminal antibacterial fragment when bacteria are ingested.</text>
</comment>
<evidence type="ECO:0000256" key="13">
    <source>
        <dbReference type="PIRSR" id="PIRSR002417-50"/>
    </source>
</evidence>
<feature type="domain" description="Lipid-binding serum glycoprotein N-terminal" evidence="16">
    <location>
        <begin position="26"/>
        <end position="246"/>
    </location>
</feature>
<protein>
    <recommendedName>
        <fullName evidence="3 14">Bactericidal permeability-increasing protein</fullName>
        <shortName evidence="14">BPI</shortName>
    </recommendedName>
</protein>
<dbReference type="CDD" id="cd00025">
    <property type="entry name" value="BPI1"/>
    <property type="match status" value="1"/>
</dbReference>
<evidence type="ECO:0000256" key="10">
    <source>
        <dbReference type="ARBA" id="ARBA00023157"/>
    </source>
</evidence>
<dbReference type="Gene3D" id="3.15.20.10">
    <property type="entry name" value="Bactericidal permeability-increasing protein, domain 2"/>
    <property type="match status" value="1"/>
</dbReference>
<evidence type="ECO:0000256" key="15">
    <source>
        <dbReference type="SAM" id="SignalP"/>
    </source>
</evidence>
<evidence type="ECO:0000256" key="3">
    <source>
        <dbReference type="ARBA" id="ARBA00017827"/>
    </source>
</evidence>
<evidence type="ECO:0000256" key="8">
    <source>
        <dbReference type="ARBA" id="ARBA00022859"/>
    </source>
</evidence>
<dbReference type="PANTHER" id="PTHR10504">
    <property type="entry name" value="BACTERICIDAL PERMEABILITY-INCREASING BPI PROTEIN-RELATED"/>
    <property type="match status" value="1"/>
</dbReference>
<evidence type="ECO:0000256" key="7">
    <source>
        <dbReference type="ARBA" id="ARBA00022729"/>
    </source>
</evidence>
<dbReference type="InterPro" id="IPR030675">
    <property type="entry name" value="BPI/LBP"/>
</dbReference>
<dbReference type="AlphaFoldDB" id="A0A671Z3V0"/>
<evidence type="ECO:0000256" key="14">
    <source>
        <dbReference type="RuleBase" id="RU369039"/>
    </source>
</evidence>
<dbReference type="InterPro" id="IPR001124">
    <property type="entry name" value="Lipid-bd_serum_glycop_C"/>
</dbReference>
<keyword evidence="7 14" id="KW-0732">Signal</keyword>
<dbReference type="FunFam" id="3.15.20.10:FF:000001">
    <property type="entry name" value="Phospholipid transfer protein"/>
    <property type="match status" value="1"/>
</dbReference>
<dbReference type="Gene3D" id="3.15.10.10">
    <property type="entry name" value="Bactericidal permeability-increasing protein, domain 1"/>
    <property type="match status" value="1"/>
</dbReference>
<dbReference type="OMA" id="WKARKRF"/>
<keyword evidence="6 14" id="KW-0399">Innate immunity</keyword>
<evidence type="ECO:0000256" key="5">
    <source>
        <dbReference type="ARBA" id="ARBA00022529"/>
    </source>
</evidence>
<dbReference type="PANTHER" id="PTHR10504:SF84">
    <property type="entry name" value="BACTERICIDAL PERMEABILITY-INCREASING PROTEIN"/>
    <property type="match status" value="1"/>
</dbReference>
<reference evidence="18" key="2">
    <citation type="submission" date="2025-08" db="UniProtKB">
        <authorList>
            <consortium name="Ensembl"/>
        </authorList>
    </citation>
    <scope>IDENTIFICATION</scope>
</reference>
<evidence type="ECO:0000256" key="6">
    <source>
        <dbReference type="ARBA" id="ARBA00022588"/>
    </source>
</evidence>
<feature type="domain" description="Lipid-binding serum glycoprotein C-terminal" evidence="17">
    <location>
        <begin position="260"/>
        <end position="465"/>
    </location>
</feature>
<reference evidence="18" key="1">
    <citation type="submission" date="2021-04" db="EMBL/GenBank/DDBJ databases">
        <authorList>
            <consortium name="Wellcome Sanger Institute Data Sharing"/>
        </authorList>
    </citation>
    <scope>NUCLEOTIDE SEQUENCE [LARGE SCALE GENOMIC DNA]</scope>
</reference>
<evidence type="ECO:0000256" key="4">
    <source>
        <dbReference type="ARBA" id="ARBA00022525"/>
    </source>
</evidence>
<evidence type="ECO:0000256" key="9">
    <source>
        <dbReference type="ARBA" id="ARBA00023022"/>
    </source>
</evidence>
<dbReference type="PIRSF" id="PIRSF002417">
    <property type="entry name" value="Lipid_binding_protein"/>
    <property type="match status" value="1"/>
</dbReference>
<keyword evidence="4 14" id="KW-0964">Secreted</keyword>
<evidence type="ECO:0000313" key="19">
    <source>
        <dbReference type="Proteomes" id="UP000472265"/>
    </source>
</evidence>
<proteinExistence type="inferred from homology"/>
<feature type="signal peptide" evidence="15">
    <location>
        <begin position="1"/>
        <end position="18"/>
    </location>
</feature>
<comment type="subcellular location">
    <subcellularLocation>
        <location evidence="1 14">Secreted</location>
    </subcellularLocation>
</comment>
<comment type="domain">
    <text evidence="14">The N- and C-terminal barrels adopt an identical fold despite having only 13% of conserved residues.</text>
</comment>
<keyword evidence="5 14" id="KW-0929">Antimicrobial</keyword>
<gene>
    <name evidence="18" type="primary">LOC115583869</name>
</gene>
<dbReference type="GO" id="GO:0005615">
    <property type="term" value="C:extracellular space"/>
    <property type="evidence" value="ECO:0007669"/>
    <property type="project" value="UniProtKB-UniRule"/>
</dbReference>
<comment type="subunit">
    <text evidence="12 14">Monomer. Homodimer; disulfide-linked.</text>
</comment>
<keyword evidence="11 14" id="KW-0325">Glycoprotein</keyword>
<comment type="similarity">
    <text evidence="2">Belongs to the BPI/LBP/Plunc superfamily. BPI/LBP family.</text>
</comment>
<dbReference type="PROSITE" id="PS00400">
    <property type="entry name" value="LBP_BPI_CETP"/>
    <property type="match status" value="1"/>
</dbReference>
<dbReference type="Proteomes" id="UP000472265">
    <property type="component" value="Chromosome 6"/>
</dbReference>
<keyword evidence="9 14" id="KW-0044">Antibiotic</keyword>
<feature type="chain" id="PRO_5025425594" description="Bactericidal permeability-increasing protein" evidence="15">
    <location>
        <begin position="19"/>
        <end position="471"/>
    </location>
</feature>
<evidence type="ECO:0000256" key="11">
    <source>
        <dbReference type="ARBA" id="ARBA00023180"/>
    </source>
</evidence>
<dbReference type="InterPro" id="IPR017943">
    <property type="entry name" value="Bactericidal_perm-incr_a/b_dom"/>
</dbReference>
<dbReference type="SUPFAM" id="SSF55394">
    <property type="entry name" value="Bactericidal permeability-increasing protein, BPI"/>
    <property type="match status" value="2"/>
</dbReference>